<sequence>MKKSTQFISASVVALFGVVLMSIKSISASADTLNPFSSKFSIIVIIGLILMAAAAIWFYRLSTKD</sequence>
<proteinExistence type="predicted"/>
<name>A0A0G4B2A5_9BACT</name>
<dbReference type="STRING" id="1618337.UT28_C0001G0168"/>
<keyword evidence="1" id="KW-1133">Transmembrane helix</keyword>
<gene>
    <name evidence="2" type="ORF">UT28_C0001G0168</name>
</gene>
<evidence type="ECO:0000256" key="1">
    <source>
        <dbReference type="SAM" id="Phobius"/>
    </source>
</evidence>
<dbReference type="KEGG" id="bbgw:UT28_C0001G0168"/>
<dbReference type="Proteomes" id="UP000035648">
    <property type="component" value="Chromosome"/>
</dbReference>
<accession>A0A0G4B2A5</accession>
<protein>
    <submittedName>
        <fullName evidence="2">Uncharacterized protein</fullName>
    </submittedName>
</protein>
<feature type="transmembrane region" description="Helical" evidence="1">
    <location>
        <begin position="40"/>
        <end position="59"/>
    </location>
</feature>
<dbReference type="AlphaFoldDB" id="A0A0G4B2A5"/>
<keyword evidence="1" id="KW-0812">Transmembrane</keyword>
<dbReference type="EMBL" id="CP011213">
    <property type="protein sequence ID" value="AKM81979.1"/>
    <property type="molecule type" value="Genomic_DNA"/>
</dbReference>
<evidence type="ECO:0000313" key="3">
    <source>
        <dbReference type="Proteomes" id="UP000035648"/>
    </source>
</evidence>
<organism evidence="2 3">
    <name type="scientific">Berkelbacteria bacterium GW2011_GWE1_39_12</name>
    <dbReference type="NCBI Taxonomy" id="1618337"/>
    <lineage>
        <taxon>Bacteria</taxon>
        <taxon>Candidatus Berkelbacteria</taxon>
    </lineage>
</organism>
<keyword evidence="1" id="KW-0472">Membrane</keyword>
<reference evidence="2 3" key="1">
    <citation type="journal article" date="2015" name="Nature">
        <title>rRNA introns, odd ribosomes, and small enigmatic genomes across a large radiation of phyla.</title>
        <authorList>
            <person name="Brown C.T."/>
            <person name="Hug L.A."/>
            <person name="Thomas B.C."/>
            <person name="Sharon I."/>
            <person name="Castelle C.J."/>
            <person name="Singh A."/>
            <person name="Wilkins M.J."/>
            <person name="Williams K.H."/>
            <person name="Banfield J.F."/>
        </authorList>
    </citation>
    <scope>NUCLEOTIDE SEQUENCE [LARGE SCALE GENOMIC DNA]</scope>
</reference>
<evidence type="ECO:0000313" key="2">
    <source>
        <dbReference type="EMBL" id="AKM81979.1"/>
    </source>
</evidence>